<dbReference type="Pfam" id="PF00004">
    <property type="entry name" value="AAA"/>
    <property type="match status" value="1"/>
</dbReference>
<dbReference type="InterPro" id="IPR041569">
    <property type="entry name" value="AAA_lid_3"/>
</dbReference>
<dbReference type="PRINTS" id="PR00503">
    <property type="entry name" value="BROMODOMAIN"/>
</dbReference>
<feature type="region of interest" description="Disordered" evidence="6">
    <location>
        <begin position="247"/>
        <end position="325"/>
    </location>
</feature>
<evidence type="ECO:0000256" key="1">
    <source>
        <dbReference type="ARBA" id="ARBA00006914"/>
    </source>
</evidence>
<feature type="compositionally biased region" description="Basic and acidic residues" evidence="6">
    <location>
        <begin position="138"/>
        <end position="156"/>
    </location>
</feature>
<dbReference type="InterPro" id="IPR003960">
    <property type="entry name" value="ATPase_AAA_CS"/>
</dbReference>
<accession>A0ABD2HQ30</accession>
<feature type="compositionally biased region" description="Basic residues" evidence="6">
    <location>
        <begin position="270"/>
        <end position="284"/>
    </location>
</feature>
<feature type="compositionally biased region" description="Polar residues" evidence="6">
    <location>
        <begin position="10"/>
        <end position="22"/>
    </location>
</feature>
<dbReference type="InterPro" id="IPR036427">
    <property type="entry name" value="Bromodomain-like_sf"/>
</dbReference>
<protein>
    <recommendedName>
        <fullName evidence="7">Bromo domain-containing protein</fullName>
    </recommendedName>
</protein>
<feature type="compositionally biased region" description="Acidic residues" evidence="6">
    <location>
        <begin position="181"/>
        <end position="193"/>
    </location>
</feature>
<dbReference type="Pfam" id="PF17862">
    <property type="entry name" value="AAA_lid_3"/>
    <property type="match status" value="1"/>
</dbReference>
<comment type="similarity">
    <text evidence="1">Belongs to the AAA ATPase family.</text>
</comment>
<feature type="region of interest" description="Disordered" evidence="6">
    <location>
        <begin position="1"/>
        <end position="22"/>
    </location>
</feature>
<keyword evidence="3" id="KW-0067">ATP-binding</keyword>
<dbReference type="PROSITE" id="PS00674">
    <property type="entry name" value="AAA"/>
    <property type="match status" value="1"/>
</dbReference>
<dbReference type="InterPro" id="IPR001487">
    <property type="entry name" value="Bromodomain"/>
</dbReference>
<dbReference type="EMBL" id="JBICCN010000429">
    <property type="protein sequence ID" value="KAL3069352.1"/>
    <property type="molecule type" value="Genomic_DNA"/>
</dbReference>
<keyword evidence="2" id="KW-0547">Nucleotide-binding</keyword>
<keyword evidence="9" id="KW-1185">Reference proteome</keyword>
<feature type="compositionally biased region" description="Polar residues" evidence="6">
    <location>
        <begin position="44"/>
        <end position="55"/>
    </location>
</feature>
<dbReference type="PANTHER" id="PTHR23069">
    <property type="entry name" value="AAA DOMAIN-CONTAINING"/>
    <property type="match status" value="1"/>
</dbReference>
<feature type="region of interest" description="Disordered" evidence="6">
    <location>
        <begin position="37"/>
        <end position="229"/>
    </location>
</feature>
<feature type="compositionally biased region" description="Basic and acidic residues" evidence="6">
    <location>
        <begin position="1075"/>
        <end position="1093"/>
    </location>
</feature>
<name>A0ABD2HQ30_HETSC</name>
<dbReference type="SMART" id="SM00382">
    <property type="entry name" value="AAA"/>
    <property type="match status" value="1"/>
</dbReference>
<evidence type="ECO:0000256" key="5">
    <source>
        <dbReference type="PROSITE-ProRule" id="PRU00035"/>
    </source>
</evidence>
<sequence length="1235" mass="139808">MGKKRLLPLPSTNIEQENSSFSSCKNVEYEIIDERFQNDHRIKQQNGSNSNNSYELRSGTKKARLEKPDENDVLRDSPFVRRSRRSERISESNGQLITPKGLNGNTNGPAIGRRKENNNNGKQTAAAAAEKNNGIKMDGQKGNERGKLETKEAEKKEEEEEGTTAQSSSEEEEEKHHQQQQEEEDDSVEEEQNELNRRYSFRRNREKFSNQREHRRGRRPMRSCRLESAQSVAFVSDVCKKYNGNSSTRNSFEAAAGIPRLPSNPVLDRRHSKYEKRRRRHRRLDRCSSSSSSGSTSDDSSSTTANGGGEGTKRNHSMRKDLKDEANFEQRKLKSLLKGRQELMPINLSGKDIQTNLAQMAREKVRQTNTKSSCADIDPMHIELDTGFKQVGGLTQHIHSLKEIVLFPMLYPHLFERFKIQPPKGILFHGPPGTGKTLLARALARECDQTGAGKIAFFMRKGADCLSKWVGESERQLRLLFDQAFRMRPSIIFFDEVDGLAPVRTSRQDQIHSSIVSTLLALMDGLDARGEVIVIGATNRLDSIDPALRRPGRFDRELAFELPDANGRRAILRIHTEPWGESRPDEEMLDWLAEQTSGYCGADLKALCTESVLVAMRECFPHMYISSEKLELDPAKIRIKKAHFSDALHSVKPSAKRASPFHAQMPGHCCRVSFIDTFVDHLVAKCVPRGYSKRQNLDNLYETELERVVLALKTRPIVPNARLLLHGHGPLGQSTHFLPVLVNRVDHLPLFCLSVETIFAGPATPEENIAQIVGRALRTVGQHGSVQALMLLPDLDMVESVLPTGTWKMLISSLSAFSGFVSVLLFASVQKLYTQCSHDIQQLFNAPNSFVEIKPPGRSEITKYFDTLFEGARKKPMRFDLRDYPTPPKAKIEEQLTRKFTASECVELEKDYQQMLRQFRIFLRDLLRQIIREPRFKCFHLPVDKTDAEDYYEIVKQPMCLSQMMGNIDVGLYASKDAFSKDIQLIRNNAIEYNPDTDMDSKQIRHAANALVDMTEALFSMEMDDDFPTKLEEARKLVEEAKRWTEKMETAEKDDGTGNGAGREKNIVPPTVEEDERRGDVGTETQRQFDDGGHSGGKKKGTERSPTPPAFVLDMEQLQDVVKQATDKARICSWGVPQIECLGVQLCQIVDQFSGEWDLAQYFVIIKYTVFDVSNFIWHTVNLVHDLLPQCCHSVRALHIINAMDEEGIITSSRSIAIISPAEAMPTAENSEKPK</sequence>
<dbReference type="Pfam" id="PF00439">
    <property type="entry name" value="Bromodomain"/>
    <property type="match status" value="1"/>
</dbReference>
<dbReference type="AlphaFoldDB" id="A0ABD2HQ30"/>
<dbReference type="Gene3D" id="1.20.920.10">
    <property type="entry name" value="Bromodomain-like"/>
    <property type="match status" value="1"/>
</dbReference>
<dbReference type="PROSITE" id="PS50014">
    <property type="entry name" value="BROMODOMAIN_2"/>
    <property type="match status" value="1"/>
</dbReference>
<evidence type="ECO:0000259" key="7">
    <source>
        <dbReference type="PROSITE" id="PS50014"/>
    </source>
</evidence>
<comment type="caution">
    <text evidence="8">The sequence shown here is derived from an EMBL/GenBank/DDBJ whole genome shotgun (WGS) entry which is preliminary data.</text>
</comment>
<dbReference type="PANTHER" id="PTHR23069:SF0">
    <property type="entry name" value="TAT-BINDING HOMOLOG 7"/>
    <property type="match status" value="1"/>
</dbReference>
<dbReference type="SUPFAM" id="SSF52540">
    <property type="entry name" value="P-loop containing nucleoside triphosphate hydrolases"/>
    <property type="match status" value="1"/>
</dbReference>
<evidence type="ECO:0000256" key="3">
    <source>
        <dbReference type="ARBA" id="ARBA00022840"/>
    </source>
</evidence>
<dbReference type="Proteomes" id="UP001620645">
    <property type="component" value="Unassembled WGS sequence"/>
</dbReference>
<dbReference type="SUPFAM" id="SSF47370">
    <property type="entry name" value="Bromodomain"/>
    <property type="match status" value="1"/>
</dbReference>
<dbReference type="PROSITE" id="PS00633">
    <property type="entry name" value="BROMODOMAIN_1"/>
    <property type="match status" value="1"/>
</dbReference>
<organism evidence="8 9">
    <name type="scientific">Heterodera schachtii</name>
    <name type="common">Sugarbeet cyst nematode worm</name>
    <name type="synonym">Tylenchus schachtii</name>
    <dbReference type="NCBI Taxonomy" id="97005"/>
    <lineage>
        <taxon>Eukaryota</taxon>
        <taxon>Metazoa</taxon>
        <taxon>Ecdysozoa</taxon>
        <taxon>Nematoda</taxon>
        <taxon>Chromadorea</taxon>
        <taxon>Rhabditida</taxon>
        <taxon>Tylenchina</taxon>
        <taxon>Tylenchomorpha</taxon>
        <taxon>Tylenchoidea</taxon>
        <taxon>Heteroderidae</taxon>
        <taxon>Heteroderinae</taxon>
        <taxon>Heterodera</taxon>
    </lineage>
</organism>
<dbReference type="GO" id="GO:0005524">
    <property type="term" value="F:ATP binding"/>
    <property type="evidence" value="ECO:0007669"/>
    <property type="project" value="UniProtKB-KW"/>
</dbReference>
<evidence type="ECO:0000313" key="8">
    <source>
        <dbReference type="EMBL" id="KAL3069352.1"/>
    </source>
</evidence>
<evidence type="ECO:0000256" key="6">
    <source>
        <dbReference type="SAM" id="MobiDB-lite"/>
    </source>
</evidence>
<feature type="compositionally biased region" description="Basic and acidic residues" evidence="6">
    <location>
        <begin position="1042"/>
        <end position="1066"/>
    </location>
</feature>
<feature type="compositionally biased region" description="Low complexity" evidence="6">
    <location>
        <begin position="287"/>
        <end position="302"/>
    </location>
</feature>
<dbReference type="InterPro" id="IPR018359">
    <property type="entry name" value="Bromodomain_CS"/>
</dbReference>
<dbReference type="Gene3D" id="3.40.50.300">
    <property type="entry name" value="P-loop containing nucleotide triphosphate hydrolases"/>
    <property type="match status" value="1"/>
</dbReference>
<feature type="compositionally biased region" description="Basic residues" evidence="6">
    <location>
        <begin position="213"/>
        <end position="222"/>
    </location>
</feature>
<feature type="compositionally biased region" description="Basic and acidic residues" evidence="6">
    <location>
        <begin position="63"/>
        <end position="79"/>
    </location>
</feature>
<dbReference type="InterPro" id="IPR003959">
    <property type="entry name" value="ATPase_AAA_core"/>
</dbReference>
<feature type="region of interest" description="Disordered" evidence="6">
    <location>
        <begin position="1042"/>
        <end position="1111"/>
    </location>
</feature>
<dbReference type="InterPro" id="IPR003593">
    <property type="entry name" value="AAA+_ATPase"/>
</dbReference>
<gene>
    <name evidence="8" type="ORF">niasHS_018077</name>
</gene>
<dbReference type="FunFam" id="3.40.50.300:FF:000061">
    <property type="entry name" value="ATPase family, AAA domain-containing 2"/>
    <property type="match status" value="1"/>
</dbReference>
<evidence type="ECO:0000256" key="4">
    <source>
        <dbReference type="ARBA" id="ARBA00023117"/>
    </source>
</evidence>
<reference evidence="8 9" key="1">
    <citation type="submission" date="2024-10" db="EMBL/GenBank/DDBJ databases">
        <authorList>
            <person name="Kim D."/>
        </authorList>
    </citation>
    <scope>NUCLEOTIDE SEQUENCE [LARGE SCALE GENOMIC DNA]</scope>
    <source>
        <strain evidence="8">Taebaek</strain>
    </source>
</reference>
<dbReference type="InterPro" id="IPR027417">
    <property type="entry name" value="P-loop_NTPase"/>
</dbReference>
<evidence type="ECO:0000313" key="9">
    <source>
        <dbReference type="Proteomes" id="UP001620645"/>
    </source>
</evidence>
<evidence type="ECO:0000256" key="2">
    <source>
        <dbReference type="ARBA" id="ARBA00022741"/>
    </source>
</evidence>
<dbReference type="InterPro" id="IPR045199">
    <property type="entry name" value="ATAD2-like"/>
</dbReference>
<proteinExistence type="inferred from homology"/>
<dbReference type="Gene3D" id="1.10.8.60">
    <property type="match status" value="1"/>
</dbReference>
<keyword evidence="4 5" id="KW-0103">Bromodomain</keyword>
<feature type="domain" description="Bromo" evidence="7">
    <location>
        <begin position="939"/>
        <end position="1001"/>
    </location>
</feature>
<dbReference type="SMART" id="SM00297">
    <property type="entry name" value="BROMO"/>
    <property type="match status" value="1"/>
</dbReference>